<dbReference type="Gene3D" id="2.40.330.10">
    <property type="entry name" value="DNA-binding pseudobarrel domain"/>
    <property type="match status" value="1"/>
</dbReference>
<dbReference type="SUPFAM" id="SSF101936">
    <property type="entry name" value="DNA-binding pseudobarrel domain"/>
    <property type="match status" value="1"/>
</dbReference>
<dbReference type="EMBL" id="JAKOGI010001355">
    <property type="protein sequence ID" value="KAJ8426066.1"/>
    <property type="molecule type" value="Genomic_DNA"/>
</dbReference>
<feature type="domain" description="TF-B3" evidence="7">
    <location>
        <begin position="328"/>
        <end position="387"/>
    </location>
</feature>
<evidence type="ECO:0000256" key="4">
    <source>
        <dbReference type="ARBA" id="ARBA00023163"/>
    </source>
</evidence>
<name>A0A9Q1JMB5_9CARY</name>
<evidence type="ECO:0000313" key="9">
    <source>
        <dbReference type="EMBL" id="KAJ8426066.1"/>
    </source>
</evidence>
<feature type="region of interest" description="Disordered" evidence="6">
    <location>
        <begin position="259"/>
        <end position="286"/>
    </location>
</feature>
<dbReference type="GO" id="GO:0005634">
    <property type="term" value="C:nucleus"/>
    <property type="evidence" value="ECO:0007669"/>
    <property type="project" value="UniProtKB-SubCell"/>
</dbReference>
<evidence type="ECO:0000256" key="6">
    <source>
        <dbReference type="SAM" id="MobiDB-lite"/>
    </source>
</evidence>
<keyword evidence="3" id="KW-0238">DNA-binding</keyword>
<dbReference type="GO" id="GO:0003677">
    <property type="term" value="F:DNA binding"/>
    <property type="evidence" value="ECO:0007669"/>
    <property type="project" value="UniProtKB-KW"/>
</dbReference>
<accession>A0A9Q1JMB5</accession>
<dbReference type="InterPro" id="IPR057743">
    <property type="entry name" value="Zfn_VAL1-3_N"/>
</dbReference>
<gene>
    <name evidence="9" type="ORF">Cgig2_011283</name>
</gene>
<dbReference type="InterPro" id="IPR003340">
    <property type="entry name" value="B3_DNA-bd"/>
</dbReference>
<dbReference type="Pfam" id="PF02362">
    <property type="entry name" value="B3"/>
    <property type="match status" value="1"/>
</dbReference>
<dbReference type="PANTHER" id="PTHR46245">
    <property type="entry name" value="B3 DOMAIN-CONTAINING PROTEIN OS07G0563300"/>
    <property type="match status" value="1"/>
</dbReference>
<protein>
    <submittedName>
        <fullName evidence="9">Uncharacterized protein</fullName>
    </submittedName>
</protein>
<dbReference type="CDD" id="cd10017">
    <property type="entry name" value="B3_DNA"/>
    <property type="match status" value="1"/>
</dbReference>
<evidence type="ECO:0000256" key="5">
    <source>
        <dbReference type="ARBA" id="ARBA00023242"/>
    </source>
</evidence>
<evidence type="ECO:0000256" key="2">
    <source>
        <dbReference type="ARBA" id="ARBA00023015"/>
    </source>
</evidence>
<evidence type="ECO:0000259" key="7">
    <source>
        <dbReference type="Pfam" id="PF02362"/>
    </source>
</evidence>
<dbReference type="Proteomes" id="UP001153076">
    <property type="component" value="Unassembled WGS sequence"/>
</dbReference>
<feature type="domain" description="VAL1-3 N-terminal zinc finger" evidence="8">
    <location>
        <begin position="49"/>
        <end position="96"/>
    </location>
</feature>
<evidence type="ECO:0000259" key="8">
    <source>
        <dbReference type="Pfam" id="PF25813"/>
    </source>
</evidence>
<evidence type="ECO:0000256" key="3">
    <source>
        <dbReference type="ARBA" id="ARBA00023125"/>
    </source>
</evidence>
<comment type="caution">
    <text evidence="9">The sequence shown here is derived from an EMBL/GenBank/DDBJ whole genome shotgun (WGS) entry which is preliminary data.</text>
</comment>
<keyword evidence="2" id="KW-0805">Transcription regulation</keyword>
<dbReference type="InterPro" id="IPR015300">
    <property type="entry name" value="DNA-bd_pseudobarrel_sf"/>
</dbReference>
<dbReference type="PANTHER" id="PTHR46245:SF3">
    <property type="entry name" value="B3 DOMAIN-CONTAINING TRANSCRIPTION REPRESSOR VAL1"/>
    <property type="match status" value="1"/>
</dbReference>
<evidence type="ECO:0000313" key="10">
    <source>
        <dbReference type="Proteomes" id="UP001153076"/>
    </source>
</evidence>
<reference evidence="9" key="1">
    <citation type="submission" date="2022-04" db="EMBL/GenBank/DDBJ databases">
        <title>Carnegiea gigantea Genome sequencing and assembly v2.</title>
        <authorList>
            <person name="Copetti D."/>
            <person name="Sanderson M.J."/>
            <person name="Burquez A."/>
            <person name="Wojciechowski M.F."/>
        </authorList>
    </citation>
    <scope>NUCLEOTIDE SEQUENCE</scope>
    <source>
        <strain evidence="9">SGP5-SGP5p</strain>
        <tissue evidence="9">Aerial part</tissue>
    </source>
</reference>
<dbReference type="AlphaFoldDB" id="A0A9Q1JMB5"/>
<sequence>MASRICMNTSCGANTTVHWKKGWELKSGEIADLCFDCGSAYENLVYCDTFHSEETGWRECSLCNKRLHCGCSASVPFIEIQDFGGVWCNSCARSAGCHSTRKDGISSEAQISRAYNNMGDAHNTQLGNKLETDNIGNRNLLSLRNIVETNVPRFSSQSHSDISHGSFGHIKPETKQTMGVGLGFPNLSQALNGPAVHAEPNDDKSKGAVKDMREPQVPSLSIGLCSPSETTSNFGLTFSTGVEEGEKCRSSLLQAGQRPRHILPKPPKSNIAKGTDANKSPFSSMRVARPPAEGRLRNQLLPRYWPRITDQELQKLSGDLNSTIVPLFEKILSASDASRIGRLVLPKACAEAYFPPINQSEGLPLKIQDVKGNEWTFQFRFWPNNNSRIMQLVLGAPLLRTPKNTGV</sequence>
<dbReference type="Pfam" id="PF25813">
    <property type="entry name" value="zf_VAL1_N"/>
    <property type="match status" value="1"/>
</dbReference>
<comment type="subcellular location">
    <subcellularLocation>
        <location evidence="1">Nucleus</location>
    </subcellularLocation>
</comment>
<keyword evidence="5" id="KW-0539">Nucleus</keyword>
<organism evidence="9 10">
    <name type="scientific">Carnegiea gigantea</name>
    <dbReference type="NCBI Taxonomy" id="171969"/>
    <lineage>
        <taxon>Eukaryota</taxon>
        <taxon>Viridiplantae</taxon>
        <taxon>Streptophyta</taxon>
        <taxon>Embryophyta</taxon>
        <taxon>Tracheophyta</taxon>
        <taxon>Spermatophyta</taxon>
        <taxon>Magnoliopsida</taxon>
        <taxon>eudicotyledons</taxon>
        <taxon>Gunneridae</taxon>
        <taxon>Pentapetalae</taxon>
        <taxon>Caryophyllales</taxon>
        <taxon>Cactineae</taxon>
        <taxon>Cactaceae</taxon>
        <taxon>Cactoideae</taxon>
        <taxon>Echinocereeae</taxon>
        <taxon>Carnegiea</taxon>
    </lineage>
</organism>
<keyword evidence="4" id="KW-0804">Transcription</keyword>
<keyword evidence="10" id="KW-1185">Reference proteome</keyword>
<proteinExistence type="predicted"/>
<dbReference type="OrthoDB" id="757982at2759"/>
<evidence type="ECO:0000256" key="1">
    <source>
        <dbReference type="ARBA" id="ARBA00004123"/>
    </source>
</evidence>